<evidence type="ECO:0000313" key="8">
    <source>
        <dbReference type="Proteomes" id="UP001271007"/>
    </source>
</evidence>
<keyword evidence="5 6" id="KW-0472">Membrane</keyword>
<dbReference type="AlphaFoldDB" id="A0AAJ0DIT4"/>
<feature type="transmembrane region" description="Helical" evidence="6">
    <location>
        <begin position="93"/>
        <end position="111"/>
    </location>
</feature>
<evidence type="ECO:0000256" key="3">
    <source>
        <dbReference type="ARBA" id="ARBA00022692"/>
    </source>
</evidence>
<dbReference type="PANTHER" id="PTHR45649">
    <property type="entry name" value="AMINO-ACID PERMEASE BAT1"/>
    <property type="match status" value="1"/>
</dbReference>
<dbReference type="PIRSF" id="PIRSF006060">
    <property type="entry name" value="AA_transporter"/>
    <property type="match status" value="1"/>
</dbReference>
<dbReference type="InterPro" id="IPR002293">
    <property type="entry name" value="AA/rel_permease1"/>
</dbReference>
<feature type="transmembrane region" description="Helical" evidence="6">
    <location>
        <begin position="61"/>
        <end position="81"/>
    </location>
</feature>
<dbReference type="Gene3D" id="1.20.1740.10">
    <property type="entry name" value="Amino acid/polyamine transporter I"/>
    <property type="match status" value="1"/>
</dbReference>
<evidence type="ECO:0008006" key="9">
    <source>
        <dbReference type="Google" id="ProtNLM"/>
    </source>
</evidence>
<keyword evidence="4 6" id="KW-1133">Transmembrane helix</keyword>
<name>A0AAJ0DIT4_9PEZI</name>
<feature type="transmembrane region" description="Helical" evidence="6">
    <location>
        <begin position="318"/>
        <end position="340"/>
    </location>
</feature>
<evidence type="ECO:0000256" key="6">
    <source>
        <dbReference type="SAM" id="Phobius"/>
    </source>
</evidence>
<dbReference type="GO" id="GO:0016020">
    <property type="term" value="C:membrane"/>
    <property type="evidence" value="ECO:0007669"/>
    <property type="project" value="UniProtKB-SubCell"/>
</dbReference>
<protein>
    <recommendedName>
        <fullName evidence="9">Amino acid transporter</fullName>
    </recommendedName>
</protein>
<evidence type="ECO:0000256" key="5">
    <source>
        <dbReference type="ARBA" id="ARBA00023136"/>
    </source>
</evidence>
<evidence type="ECO:0000313" key="7">
    <source>
        <dbReference type="EMBL" id="KAK3050728.1"/>
    </source>
</evidence>
<sequence length="446" mass="49019">MSSRDLEDVEKESEADDAIVSAALGRKDVLEVGFVSTTLFISGQIEALIVLNNVSYVPKPYHTFLLMIFFTALNIVVHTFGKRILPKLQTSSMVCHILFFFIIVTVLLVMSKKASSIFVWTNFQNNGGWNNDGISFCIGLLLPAFSISGADGCVHMAEEVRHANRNIPKAFIWTLIINGTMAFVMVVVCVYCITDLHAVLNSRTGYPIIEIFYQATGSVAGATVLDVMMILIMIPCSFCLGAASSRLAWSFSRENGFPGSKFMRQVGLVLEIIPTVLIASDLKVNPRFKAPLNAIYVSVTFATLLSCIVLGSEVALDAVVSLCTIAAFASYILPIASFTWYKLTHKDVEYGPWRMGRWGIFVNIFAICWCGFFVIILPFPTTIPVTAANMNWSGPIFLAVTLVLTADWFLRAHRQYHGPVIEIEGFSTGDEDQAAGTVTTVHSKVG</sequence>
<dbReference type="PANTHER" id="PTHR45649:SF14">
    <property type="entry name" value="GABA PERMEASE"/>
    <property type="match status" value="1"/>
</dbReference>
<gene>
    <name evidence="7" type="ORF">LTR09_008094</name>
</gene>
<feature type="transmembrane region" description="Helical" evidence="6">
    <location>
        <begin position="294"/>
        <end position="312"/>
    </location>
</feature>
<dbReference type="EMBL" id="JAWDJX010000030">
    <property type="protein sequence ID" value="KAK3050728.1"/>
    <property type="molecule type" value="Genomic_DNA"/>
</dbReference>
<dbReference type="Proteomes" id="UP001271007">
    <property type="component" value="Unassembled WGS sequence"/>
</dbReference>
<comment type="subcellular location">
    <subcellularLocation>
        <location evidence="1">Membrane</location>
        <topology evidence="1">Multi-pass membrane protein</topology>
    </subcellularLocation>
</comment>
<keyword evidence="3 6" id="KW-0812">Transmembrane</keyword>
<feature type="transmembrane region" description="Helical" evidence="6">
    <location>
        <begin position="392"/>
        <end position="410"/>
    </location>
</feature>
<organism evidence="7 8">
    <name type="scientific">Extremus antarcticus</name>
    <dbReference type="NCBI Taxonomy" id="702011"/>
    <lineage>
        <taxon>Eukaryota</taxon>
        <taxon>Fungi</taxon>
        <taxon>Dikarya</taxon>
        <taxon>Ascomycota</taxon>
        <taxon>Pezizomycotina</taxon>
        <taxon>Dothideomycetes</taxon>
        <taxon>Dothideomycetidae</taxon>
        <taxon>Mycosphaerellales</taxon>
        <taxon>Extremaceae</taxon>
        <taxon>Extremus</taxon>
    </lineage>
</organism>
<keyword evidence="8" id="KW-1185">Reference proteome</keyword>
<dbReference type="GO" id="GO:0022857">
    <property type="term" value="F:transmembrane transporter activity"/>
    <property type="evidence" value="ECO:0007669"/>
    <property type="project" value="InterPro"/>
</dbReference>
<accession>A0AAJ0DIT4</accession>
<feature type="transmembrane region" description="Helical" evidence="6">
    <location>
        <begin position="360"/>
        <end position="380"/>
    </location>
</feature>
<keyword evidence="2" id="KW-0813">Transport</keyword>
<dbReference type="Pfam" id="PF13520">
    <property type="entry name" value="AA_permease_2"/>
    <property type="match status" value="1"/>
</dbReference>
<reference evidence="7" key="1">
    <citation type="submission" date="2023-04" db="EMBL/GenBank/DDBJ databases">
        <title>Black Yeasts Isolated from many extreme environments.</title>
        <authorList>
            <person name="Coleine C."/>
            <person name="Stajich J.E."/>
            <person name="Selbmann L."/>
        </authorList>
    </citation>
    <scope>NUCLEOTIDE SEQUENCE</scope>
    <source>
        <strain evidence="7">CCFEE 5312</strain>
    </source>
</reference>
<feature type="transmembrane region" description="Helical" evidence="6">
    <location>
        <begin position="215"/>
        <end position="243"/>
    </location>
</feature>
<proteinExistence type="predicted"/>
<evidence type="ECO:0000256" key="2">
    <source>
        <dbReference type="ARBA" id="ARBA00022448"/>
    </source>
</evidence>
<evidence type="ECO:0000256" key="1">
    <source>
        <dbReference type="ARBA" id="ARBA00004141"/>
    </source>
</evidence>
<feature type="transmembrane region" description="Helical" evidence="6">
    <location>
        <begin position="170"/>
        <end position="194"/>
    </location>
</feature>
<evidence type="ECO:0000256" key="4">
    <source>
        <dbReference type="ARBA" id="ARBA00022989"/>
    </source>
</evidence>
<comment type="caution">
    <text evidence="7">The sequence shown here is derived from an EMBL/GenBank/DDBJ whole genome shotgun (WGS) entry which is preliminary data.</text>
</comment>